<dbReference type="PANTHER" id="PTHR45642:SF151">
    <property type="entry name" value="OS04G0547800 PROTEIN"/>
    <property type="match status" value="1"/>
</dbReference>
<name>A0A0P0WDB5_ORYSJ</name>
<reference evidence="3 4" key="3">
    <citation type="journal article" date="2013" name="Rice">
        <title>Improvement of the Oryza sativa Nipponbare reference genome using next generation sequence and optical map data.</title>
        <authorList>
            <person name="Kawahara Y."/>
            <person name="de la Bastide M."/>
            <person name="Hamilton J.P."/>
            <person name="Kanamori H."/>
            <person name="McCombie W.R."/>
            <person name="Ouyang S."/>
            <person name="Schwartz D.C."/>
            <person name="Tanaka T."/>
            <person name="Wu J."/>
            <person name="Zhou S."/>
            <person name="Childs K.L."/>
            <person name="Davidson R.M."/>
            <person name="Lin H."/>
            <person name="Quesada-Ocampo L."/>
            <person name="Vaillancourt B."/>
            <person name="Sakai H."/>
            <person name="Lee S.S."/>
            <person name="Kim J."/>
            <person name="Numa H."/>
            <person name="Itoh T."/>
            <person name="Buell C.R."/>
            <person name="Matsumoto T."/>
        </authorList>
    </citation>
    <scope>NUCLEOTIDE SEQUENCE [LARGE SCALE GENOMIC DNA]</scope>
    <source>
        <strain evidence="4">cv. Nipponbare</strain>
    </source>
</reference>
<sequence length="323" mass="35532">VGPTCQLSLSLLIWTLAVDFISETFGLPPLVPAYLDPAVNLSSLAAGACFASAGSDNATSDLFSVLPLWKELDYFKEYAARLRSFRGDDDAAEAATLSEALYIVSMGTNDFLVNYYAVACGQAAEYSTAAAYGDYLLGVAESFVRELHALGAGRPQGRTQRPPAHGLPPAGARHGERRRVHRRVQRRRRALQSRPPAPWRIGRAAAGGDARPEQAEGRRRRQAAVWARGHEEEGAVEGARAGVELGDAVPGEDARGEPRGHAEEADEEVHHRASRSRTHFSRRRAGGRPLRVLLRDRCLTIFCHFTLSKQDYYLSKKLARWFL</sequence>
<dbReference type="STRING" id="39947.A0A0P0WDB5"/>
<reference evidence="4" key="1">
    <citation type="journal article" date="2005" name="Nature">
        <title>The map-based sequence of the rice genome.</title>
        <authorList>
            <consortium name="International rice genome sequencing project (IRGSP)"/>
            <person name="Matsumoto T."/>
            <person name="Wu J."/>
            <person name="Kanamori H."/>
            <person name="Katayose Y."/>
            <person name="Fujisawa M."/>
            <person name="Namiki N."/>
            <person name="Mizuno H."/>
            <person name="Yamamoto K."/>
            <person name="Antonio B.A."/>
            <person name="Baba T."/>
            <person name="Sakata K."/>
            <person name="Nagamura Y."/>
            <person name="Aoki H."/>
            <person name="Arikawa K."/>
            <person name="Arita K."/>
            <person name="Bito T."/>
            <person name="Chiden Y."/>
            <person name="Fujitsuka N."/>
            <person name="Fukunaka R."/>
            <person name="Hamada M."/>
            <person name="Harada C."/>
            <person name="Hayashi A."/>
            <person name="Hijishita S."/>
            <person name="Honda M."/>
            <person name="Hosokawa S."/>
            <person name="Ichikawa Y."/>
            <person name="Idonuma A."/>
            <person name="Iijima M."/>
            <person name="Ikeda M."/>
            <person name="Ikeno M."/>
            <person name="Ito K."/>
            <person name="Ito S."/>
            <person name="Ito T."/>
            <person name="Ito Y."/>
            <person name="Ito Y."/>
            <person name="Iwabuchi A."/>
            <person name="Kamiya K."/>
            <person name="Karasawa W."/>
            <person name="Kurita K."/>
            <person name="Katagiri S."/>
            <person name="Kikuta A."/>
            <person name="Kobayashi H."/>
            <person name="Kobayashi N."/>
            <person name="Machita K."/>
            <person name="Maehara T."/>
            <person name="Masukawa M."/>
            <person name="Mizubayashi T."/>
            <person name="Mukai Y."/>
            <person name="Nagasaki H."/>
            <person name="Nagata Y."/>
            <person name="Naito S."/>
            <person name="Nakashima M."/>
            <person name="Nakama Y."/>
            <person name="Nakamichi Y."/>
            <person name="Nakamura M."/>
            <person name="Meguro A."/>
            <person name="Negishi M."/>
            <person name="Ohta I."/>
            <person name="Ohta T."/>
            <person name="Okamoto M."/>
            <person name="Ono N."/>
            <person name="Saji S."/>
            <person name="Sakaguchi M."/>
            <person name="Sakai K."/>
            <person name="Shibata M."/>
            <person name="Shimokawa T."/>
            <person name="Song J."/>
            <person name="Takazaki Y."/>
            <person name="Terasawa K."/>
            <person name="Tsugane M."/>
            <person name="Tsuji K."/>
            <person name="Ueda S."/>
            <person name="Waki K."/>
            <person name="Yamagata H."/>
            <person name="Yamamoto M."/>
            <person name="Yamamoto S."/>
            <person name="Yamane H."/>
            <person name="Yoshiki S."/>
            <person name="Yoshihara R."/>
            <person name="Yukawa K."/>
            <person name="Zhong H."/>
            <person name="Yano M."/>
            <person name="Yuan Q."/>
            <person name="Ouyang S."/>
            <person name="Liu J."/>
            <person name="Jones K.M."/>
            <person name="Gansberger K."/>
            <person name="Moffat K."/>
            <person name="Hill J."/>
            <person name="Bera J."/>
            <person name="Fadrosh D."/>
            <person name="Jin S."/>
            <person name="Johri S."/>
            <person name="Kim M."/>
            <person name="Overton L."/>
            <person name="Reardon M."/>
            <person name="Tsitrin T."/>
            <person name="Vuong H."/>
            <person name="Weaver B."/>
            <person name="Ciecko A."/>
            <person name="Tallon L."/>
            <person name="Jackson J."/>
            <person name="Pai G."/>
            <person name="Aken S.V."/>
            <person name="Utterback T."/>
            <person name="Reidmuller S."/>
            <person name="Feldblyum T."/>
            <person name="Hsiao J."/>
            <person name="Zismann V."/>
            <person name="Iobst S."/>
            <person name="de Vazeille A.R."/>
            <person name="Buell C.R."/>
            <person name="Ying K."/>
            <person name="Li Y."/>
            <person name="Lu T."/>
            <person name="Huang Y."/>
            <person name="Zhao Q."/>
            <person name="Feng Q."/>
            <person name="Zhang L."/>
            <person name="Zhu J."/>
            <person name="Weng Q."/>
            <person name="Mu J."/>
            <person name="Lu Y."/>
            <person name="Fan D."/>
            <person name="Liu Y."/>
            <person name="Guan J."/>
            <person name="Zhang Y."/>
            <person name="Yu S."/>
            <person name="Liu X."/>
            <person name="Zhang Y."/>
            <person name="Hong G."/>
            <person name="Han B."/>
            <person name="Choisne N."/>
            <person name="Demange N."/>
            <person name="Orjeda G."/>
            <person name="Samain S."/>
            <person name="Cattolico L."/>
            <person name="Pelletier E."/>
            <person name="Couloux A."/>
            <person name="Segurens B."/>
            <person name="Wincker P."/>
            <person name="D'Hont A."/>
            <person name="Scarpelli C."/>
            <person name="Weissenbach J."/>
            <person name="Salanoubat M."/>
            <person name="Quetier F."/>
            <person name="Yu Y."/>
            <person name="Kim H.R."/>
            <person name="Rambo T."/>
            <person name="Currie J."/>
            <person name="Collura K."/>
            <person name="Luo M."/>
            <person name="Yang T."/>
            <person name="Ammiraju J.S.S."/>
            <person name="Engler F."/>
            <person name="Soderlund C."/>
            <person name="Wing R.A."/>
            <person name="Palmer L.E."/>
            <person name="de la Bastide M."/>
            <person name="Spiegel L."/>
            <person name="Nascimento L."/>
            <person name="Zutavern T."/>
            <person name="O'Shaughnessy A."/>
            <person name="Dike S."/>
            <person name="Dedhia N."/>
            <person name="Preston R."/>
            <person name="Balija V."/>
            <person name="McCombie W.R."/>
            <person name="Chow T."/>
            <person name="Chen H."/>
            <person name="Chung M."/>
            <person name="Chen C."/>
            <person name="Shaw J."/>
            <person name="Wu H."/>
            <person name="Hsiao K."/>
            <person name="Chao Y."/>
            <person name="Chu M."/>
            <person name="Cheng C."/>
            <person name="Hour A."/>
            <person name="Lee P."/>
            <person name="Lin S."/>
            <person name="Lin Y."/>
            <person name="Liou J."/>
            <person name="Liu S."/>
            <person name="Hsing Y."/>
            <person name="Raghuvanshi S."/>
            <person name="Mohanty A."/>
            <person name="Bharti A.K."/>
            <person name="Gaur A."/>
            <person name="Gupta V."/>
            <person name="Kumar D."/>
            <person name="Ravi V."/>
            <person name="Vij S."/>
            <person name="Kapur A."/>
            <person name="Khurana P."/>
            <person name="Khurana P."/>
            <person name="Khurana J.P."/>
            <person name="Tyagi A.K."/>
            <person name="Gaikwad K."/>
            <person name="Singh A."/>
            <person name="Dalal V."/>
            <person name="Srivastava S."/>
            <person name="Dixit A."/>
            <person name="Pal A.K."/>
            <person name="Ghazi I.A."/>
            <person name="Yadav M."/>
            <person name="Pandit A."/>
            <person name="Bhargava A."/>
            <person name="Sureshbabu K."/>
            <person name="Batra K."/>
            <person name="Sharma T.R."/>
            <person name="Mohapatra T."/>
            <person name="Singh N.K."/>
            <person name="Messing J."/>
            <person name="Nelson A.B."/>
            <person name="Fuks G."/>
            <person name="Kavchok S."/>
            <person name="Keizer G."/>
            <person name="Linton E."/>
            <person name="Llaca V."/>
            <person name="Song R."/>
            <person name="Tanyolac B."/>
            <person name="Young S."/>
            <person name="Ho-Il K."/>
            <person name="Hahn J.H."/>
            <person name="Sangsakoo G."/>
            <person name="Vanavichit A."/>
            <person name="de Mattos Luiz.A.T."/>
            <person name="Zimmer P.D."/>
            <person name="Malone G."/>
            <person name="Dellagostin O."/>
            <person name="de Oliveira A.C."/>
            <person name="Bevan M."/>
            <person name="Bancroft I."/>
            <person name="Minx P."/>
            <person name="Cordum H."/>
            <person name="Wilson R."/>
            <person name="Cheng Z."/>
            <person name="Jin W."/>
            <person name="Jiang J."/>
            <person name="Leong S.A."/>
            <person name="Iwama H."/>
            <person name="Gojobori T."/>
            <person name="Itoh T."/>
            <person name="Niimura Y."/>
            <person name="Fujii Y."/>
            <person name="Habara T."/>
            <person name="Sakai H."/>
            <person name="Sato Y."/>
            <person name="Wilson G."/>
            <person name="Kumar K."/>
            <person name="McCouch S."/>
            <person name="Juretic N."/>
            <person name="Hoen D."/>
            <person name="Wright S."/>
            <person name="Bruskiewich R."/>
            <person name="Bureau T."/>
            <person name="Miyao A."/>
            <person name="Hirochika H."/>
            <person name="Nishikawa T."/>
            <person name="Kadowaki K."/>
            <person name="Sugiura M."/>
            <person name="Burr B."/>
            <person name="Sasaki T."/>
        </authorList>
    </citation>
    <scope>NUCLEOTIDE SEQUENCE [LARGE SCALE GENOMIC DNA]</scope>
    <source>
        <strain evidence="4">cv. Nipponbare</strain>
    </source>
</reference>
<dbReference type="PANTHER" id="PTHR45642">
    <property type="entry name" value="GDSL ESTERASE/LIPASE EXL3"/>
    <property type="match status" value="1"/>
</dbReference>
<dbReference type="Gramene" id="Os04t0547800-00">
    <property type="protein sequence ID" value="Os04t0547800-00"/>
    <property type="gene ID" value="Os04g0547800"/>
</dbReference>
<keyword evidence="2" id="KW-0732">Signal</keyword>
<dbReference type="PaxDb" id="39947-A0A0P0WDB5"/>
<feature type="signal peptide" evidence="2">
    <location>
        <begin position="1"/>
        <end position="26"/>
    </location>
</feature>
<gene>
    <name evidence="3" type="ordered locus">Os04g0547800</name>
    <name evidence="3" type="ORF">OSNPB_040547800</name>
</gene>
<dbReference type="InParanoid" id="A0A0P0WDB5"/>
<dbReference type="AlphaFoldDB" id="A0A0P0WDB5"/>
<evidence type="ECO:0000256" key="1">
    <source>
        <dbReference type="SAM" id="MobiDB-lite"/>
    </source>
</evidence>
<dbReference type="InterPro" id="IPR050592">
    <property type="entry name" value="GDSL_lipolytic_enzyme"/>
</dbReference>
<proteinExistence type="predicted"/>
<dbReference type="EMBL" id="AP014960">
    <property type="protein sequence ID" value="BAS90348.1"/>
    <property type="molecule type" value="Genomic_DNA"/>
</dbReference>
<dbReference type="eggNOG" id="ENOG502QQ8I">
    <property type="taxonomic scope" value="Eukaryota"/>
</dbReference>
<dbReference type="InterPro" id="IPR036514">
    <property type="entry name" value="SGNH_hydro_sf"/>
</dbReference>
<feature type="compositionally biased region" description="Basic residues" evidence="1">
    <location>
        <begin position="272"/>
        <end position="282"/>
    </location>
</feature>
<feature type="compositionally biased region" description="Basic and acidic residues" evidence="1">
    <location>
        <begin position="252"/>
        <end position="271"/>
    </location>
</feature>
<evidence type="ECO:0000256" key="2">
    <source>
        <dbReference type="SAM" id="SignalP"/>
    </source>
</evidence>
<keyword evidence="4" id="KW-1185">Reference proteome</keyword>
<feature type="region of interest" description="Disordered" evidence="1">
    <location>
        <begin position="152"/>
        <end position="282"/>
    </location>
</feature>
<reference evidence="3 4" key="2">
    <citation type="journal article" date="2013" name="Plant Cell Physiol.">
        <title>Rice Annotation Project Database (RAP-DB): an integrative and interactive database for rice genomics.</title>
        <authorList>
            <person name="Sakai H."/>
            <person name="Lee S.S."/>
            <person name="Tanaka T."/>
            <person name="Numa H."/>
            <person name="Kim J."/>
            <person name="Kawahara Y."/>
            <person name="Wakimoto H."/>
            <person name="Yang C.C."/>
            <person name="Iwamoto M."/>
            <person name="Abe T."/>
            <person name="Yamada Y."/>
            <person name="Muto A."/>
            <person name="Inokuchi H."/>
            <person name="Ikemura T."/>
            <person name="Matsumoto T."/>
            <person name="Sasaki T."/>
            <person name="Itoh T."/>
        </authorList>
    </citation>
    <scope>NUCLEOTIDE SEQUENCE [LARGE SCALE GENOMIC DNA]</scope>
    <source>
        <strain evidence="4">cv. Nipponbare</strain>
    </source>
</reference>
<accession>A0A0P0WDB5</accession>
<dbReference type="Proteomes" id="UP000059680">
    <property type="component" value="Chromosome 4"/>
</dbReference>
<feature type="compositionally biased region" description="Basic residues" evidence="1">
    <location>
        <begin position="175"/>
        <end position="191"/>
    </location>
</feature>
<evidence type="ECO:0000313" key="4">
    <source>
        <dbReference type="Proteomes" id="UP000059680"/>
    </source>
</evidence>
<feature type="compositionally biased region" description="Low complexity" evidence="1">
    <location>
        <begin position="200"/>
        <end position="209"/>
    </location>
</feature>
<feature type="non-terminal residue" evidence="3">
    <location>
        <position position="323"/>
    </location>
</feature>
<evidence type="ECO:0000313" key="3">
    <source>
        <dbReference type="EMBL" id="BAS90348.1"/>
    </source>
</evidence>
<feature type="chain" id="PRO_5006056669" evidence="2">
    <location>
        <begin position="27"/>
        <end position="323"/>
    </location>
</feature>
<protein>
    <submittedName>
        <fullName evidence="3">Os04g0547800 protein</fullName>
    </submittedName>
</protein>
<organism evidence="3 4">
    <name type="scientific">Oryza sativa subsp. japonica</name>
    <name type="common">Rice</name>
    <dbReference type="NCBI Taxonomy" id="39947"/>
    <lineage>
        <taxon>Eukaryota</taxon>
        <taxon>Viridiplantae</taxon>
        <taxon>Streptophyta</taxon>
        <taxon>Embryophyta</taxon>
        <taxon>Tracheophyta</taxon>
        <taxon>Spermatophyta</taxon>
        <taxon>Magnoliopsida</taxon>
        <taxon>Liliopsida</taxon>
        <taxon>Poales</taxon>
        <taxon>Poaceae</taxon>
        <taxon>BOP clade</taxon>
        <taxon>Oryzoideae</taxon>
        <taxon>Oryzeae</taxon>
        <taxon>Oryzinae</taxon>
        <taxon>Oryza</taxon>
        <taxon>Oryza sativa</taxon>
    </lineage>
</organism>
<dbReference type="Gene3D" id="3.40.50.1110">
    <property type="entry name" value="SGNH hydrolase"/>
    <property type="match status" value="1"/>
</dbReference>